<evidence type="ECO:0000313" key="2">
    <source>
        <dbReference type="EMBL" id="CAF3715664.1"/>
    </source>
</evidence>
<dbReference type="Proteomes" id="UP000663823">
    <property type="component" value="Unassembled WGS sequence"/>
</dbReference>
<evidence type="ECO:0000313" key="3">
    <source>
        <dbReference type="Proteomes" id="UP000663882"/>
    </source>
</evidence>
<dbReference type="AlphaFoldDB" id="A0A814GVE6"/>
<dbReference type="Proteomes" id="UP000663882">
    <property type="component" value="Unassembled WGS sequence"/>
</dbReference>
<protein>
    <submittedName>
        <fullName evidence="1">Uncharacterized protein</fullName>
    </submittedName>
</protein>
<reference evidence="1" key="1">
    <citation type="submission" date="2021-02" db="EMBL/GenBank/DDBJ databases">
        <authorList>
            <person name="Nowell W R."/>
        </authorList>
    </citation>
    <scope>NUCLEOTIDE SEQUENCE</scope>
</reference>
<comment type="caution">
    <text evidence="1">The sequence shown here is derived from an EMBL/GenBank/DDBJ whole genome shotgun (WGS) entry which is preliminary data.</text>
</comment>
<proteinExistence type="predicted"/>
<evidence type="ECO:0000313" key="1">
    <source>
        <dbReference type="EMBL" id="CAF1001370.1"/>
    </source>
</evidence>
<name>A0A814GVE6_9BILA</name>
<gene>
    <name evidence="2" type="ORF">OTI717_LOCUS13488</name>
    <name evidence="1" type="ORF">RFH988_LOCUS14190</name>
</gene>
<dbReference type="EMBL" id="CAJOAX010001438">
    <property type="protein sequence ID" value="CAF3715664.1"/>
    <property type="molecule type" value="Genomic_DNA"/>
</dbReference>
<sequence length="178" mass="20556">MVSNSLNLVNDYFYDSTTHIHYNANRNLLQNNIQAPSSPINIQSIDSPSRSIRRVHSKDHDEDFTTVTSSTSKCFPNEYDILLFVKDTNSFISLFDEEKWPPQIGSQHYTFPSSPSIPPQLSLIIKNVDFHIDMNDFIGDLKAKFPDIKNVIRLKNKFQQNIKIVKIKLLTTLTREQI</sequence>
<organism evidence="1 3">
    <name type="scientific">Rotaria sordida</name>
    <dbReference type="NCBI Taxonomy" id="392033"/>
    <lineage>
        <taxon>Eukaryota</taxon>
        <taxon>Metazoa</taxon>
        <taxon>Spiralia</taxon>
        <taxon>Gnathifera</taxon>
        <taxon>Rotifera</taxon>
        <taxon>Eurotatoria</taxon>
        <taxon>Bdelloidea</taxon>
        <taxon>Philodinida</taxon>
        <taxon>Philodinidae</taxon>
        <taxon>Rotaria</taxon>
    </lineage>
</organism>
<dbReference type="EMBL" id="CAJNOO010000650">
    <property type="protein sequence ID" value="CAF1001370.1"/>
    <property type="molecule type" value="Genomic_DNA"/>
</dbReference>
<accession>A0A814GVE6</accession>